<comment type="subunit">
    <text evidence="3">Component of the cytochrome c oxidase (complex IV, CIV), a multisubunit enzyme composed of a catalytic core of 3 subunits and several supernumerary subunits. The complex exists as a monomer or a dimer and forms supercomplexes (SCs) in the inner mitochondrial membrane with ubiquinol-cytochrome c oxidoreductase (cytochrome b-c1 complex, complex III, CIII).</text>
</comment>
<comment type="similarity">
    <text evidence="2 18">Belongs to the cytochrome c oxidase subunit 2 family.</text>
</comment>
<dbReference type="SUPFAM" id="SSF81464">
    <property type="entry name" value="Cytochrome c oxidase subunit II-like, transmembrane region"/>
    <property type="match status" value="1"/>
</dbReference>
<feature type="transmembrane region" description="Helical" evidence="19">
    <location>
        <begin position="76"/>
        <end position="100"/>
    </location>
</feature>
<dbReference type="Gene3D" id="1.10.287.90">
    <property type="match status" value="1"/>
</dbReference>
<keyword evidence="13 19" id="KW-1133">Transmembrane helix</keyword>
<keyword evidence="15 18" id="KW-0496">Mitochondrion</keyword>
<dbReference type="PRINTS" id="PR01166">
    <property type="entry name" value="CYCOXIDASEII"/>
</dbReference>
<feature type="domain" description="Cytochrome oxidase subunit II copper A binding" evidence="20">
    <location>
        <begin position="105"/>
        <end position="238"/>
    </location>
</feature>
<evidence type="ECO:0000259" key="20">
    <source>
        <dbReference type="PROSITE" id="PS50857"/>
    </source>
</evidence>
<dbReference type="InterPro" id="IPR008972">
    <property type="entry name" value="Cupredoxin"/>
</dbReference>
<dbReference type="PROSITE" id="PS50999">
    <property type="entry name" value="COX2_TM"/>
    <property type="match status" value="1"/>
</dbReference>
<evidence type="ECO:0000256" key="9">
    <source>
        <dbReference type="ARBA" id="ARBA00022792"/>
    </source>
</evidence>
<dbReference type="InterPro" id="IPR045187">
    <property type="entry name" value="CcO_II"/>
</dbReference>
<keyword evidence="11" id="KW-1278">Translocase</keyword>
<dbReference type="InterPro" id="IPR034210">
    <property type="entry name" value="CcO_II_C"/>
</dbReference>
<evidence type="ECO:0000259" key="21">
    <source>
        <dbReference type="PROSITE" id="PS50999"/>
    </source>
</evidence>
<feature type="transmembrane region" description="Helical" evidence="19">
    <location>
        <begin position="40"/>
        <end position="64"/>
    </location>
</feature>
<dbReference type="EMBL" id="ON585576">
    <property type="protein sequence ID" value="WAO28623.1"/>
    <property type="molecule type" value="Genomic_DNA"/>
</dbReference>
<dbReference type="Gene3D" id="2.60.40.420">
    <property type="entry name" value="Cupredoxins - blue copper proteins"/>
    <property type="match status" value="1"/>
</dbReference>
<keyword evidence="14 18" id="KW-0186">Copper</keyword>
<keyword evidence="5 18" id="KW-0813">Transport</keyword>
<dbReference type="GO" id="GO:0042773">
    <property type="term" value="P:ATP synthesis coupled electron transport"/>
    <property type="evidence" value="ECO:0007669"/>
    <property type="project" value="TreeGrafter"/>
</dbReference>
<keyword evidence="12 18" id="KW-0249">Electron transport</keyword>
<evidence type="ECO:0000256" key="19">
    <source>
        <dbReference type="SAM" id="Phobius"/>
    </source>
</evidence>
<dbReference type="AlphaFoldDB" id="A0A9E9EPQ8"/>
<dbReference type="SUPFAM" id="SSF49503">
    <property type="entry name" value="Cupredoxins"/>
    <property type="match status" value="1"/>
</dbReference>
<gene>
    <name evidence="22" type="primary">COX2</name>
</gene>
<evidence type="ECO:0000256" key="3">
    <source>
        <dbReference type="ARBA" id="ARBA00011164"/>
    </source>
</evidence>
<comment type="catalytic activity">
    <reaction evidence="17">
        <text>4 Fe(II)-[cytochrome c] + O2 + 8 H(+)(in) = 4 Fe(III)-[cytochrome c] + 2 H2O + 4 H(+)(out)</text>
        <dbReference type="Rhea" id="RHEA:11436"/>
        <dbReference type="Rhea" id="RHEA-COMP:10350"/>
        <dbReference type="Rhea" id="RHEA-COMP:14399"/>
        <dbReference type="ChEBI" id="CHEBI:15377"/>
        <dbReference type="ChEBI" id="CHEBI:15378"/>
        <dbReference type="ChEBI" id="CHEBI:15379"/>
        <dbReference type="ChEBI" id="CHEBI:29033"/>
        <dbReference type="ChEBI" id="CHEBI:29034"/>
        <dbReference type="EC" id="7.1.1.9"/>
    </reaction>
    <physiologicalReaction direction="left-to-right" evidence="17">
        <dbReference type="Rhea" id="RHEA:11437"/>
    </physiologicalReaction>
</comment>
<dbReference type="PANTHER" id="PTHR22888:SF9">
    <property type="entry name" value="CYTOCHROME C OXIDASE SUBUNIT 2"/>
    <property type="match status" value="1"/>
</dbReference>
<evidence type="ECO:0000256" key="8">
    <source>
        <dbReference type="ARBA" id="ARBA00022723"/>
    </source>
</evidence>
<dbReference type="PANTHER" id="PTHR22888">
    <property type="entry name" value="CYTOCHROME C OXIDASE, SUBUNIT II"/>
    <property type="match status" value="1"/>
</dbReference>
<dbReference type="InterPro" id="IPR002429">
    <property type="entry name" value="CcO_II-like_C"/>
</dbReference>
<keyword evidence="6 18" id="KW-0679">Respiratory chain</keyword>
<geneLocation type="mitochondrion" evidence="22"/>
<dbReference type="PROSITE" id="PS50857">
    <property type="entry name" value="COX2_CUA"/>
    <property type="match status" value="1"/>
</dbReference>
<dbReference type="FunFam" id="2.60.40.420:FF:000001">
    <property type="entry name" value="Cytochrome c oxidase subunit 2"/>
    <property type="match status" value="1"/>
</dbReference>
<evidence type="ECO:0000256" key="17">
    <source>
        <dbReference type="ARBA" id="ARBA00049512"/>
    </source>
</evidence>
<comment type="cofactor">
    <cofactor evidence="18">
        <name>Cu cation</name>
        <dbReference type="ChEBI" id="CHEBI:23378"/>
    </cofactor>
    <text evidence="18">Binds a copper A center.</text>
</comment>
<dbReference type="InterPro" id="IPR001505">
    <property type="entry name" value="Copper_CuA"/>
</dbReference>
<feature type="domain" description="Cytochrome oxidase subunit II transmembrane region profile" evidence="21">
    <location>
        <begin position="14"/>
        <end position="104"/>
    </location>
</feature>
<evidence type="ECO:0000256" key="14">
    <source>
        <dbReference type="ARBA" id="ARBA00023008"/>
    </source>
</evidence>
<evidence type="ECO:0000256" key="4">
    <source>
        <dbReference type="ARBA" id="ARBA00015946"/>
    </source>
</evidence>
<evidence type="ECO:0000256" key="2">
    <source>
        <dbReference type="ARBA" id="ARBA00007866"/>
    </source>
</evidence>
<keyword evidence="16 18" id="KW-0472">Membrane</keyword>
<dbReference type="GO" id="GO:0005743">
    <property type="term" value="C:mitochondrial inner membrane"/>
    <property type="evidence" value="ECO:0007669"/>
    <property type="project" value="UniProtKB-SubCell"/>
</dbReference>
<evidence type="ECO:0000256" key="5">
    <source>
        <dbReference type="ARBA" id="ARBA00022448"/>
    </source>
</evidence>
<organism evidence="22">
    <name type="scientific">Goniodes dissimilis</name>
    <name type="common">brown chicken louse</name>
    <dbReference type="NCBI Taxonomy" id="186210"/>
    <lineage>
        <taxon>Eukaryota</taxon>
        <taxon>Metazoa</taxon>
        <taxon>Ecdysozoa</taxon>
        <taxon>Arthropoda</taxon>
        <taxon>Hexapoda</taxon>
        <taxon>Insecta</taxon>
        <taxon>Pterygota</taxon>
        <taxon>Neoptera</taxon>
        <taxon>Paraneoptera</taxon>
        <taxon>Psocodea</taxon>
        <taxon>Troctomorpha</taxon>
        <taxon>Phthiraptera</taxon>
        <taxon>Ischnocera</taxon>
        <taxon>Philopteridae</taxon>
        <taxon>Goniodes</taxon>
    </lineage>
</organism>
<name>A0A9E9EPQ8_9NEOP</name>
<keyword evidence="10" id="KW-0460">Magnesium</keyword>
<dbReference type="PROSITE" id="PS00078">
    <property type="entry name" value="COX2"/>
    <property type="match status" value="1"/>
</dbReference>
<evidence type="ECO:0000256" key="1">
    <source>
        <dbReference type="ARBA" id="ARBA00004448"/>
    </source>
</evidence>
<evidence type="ECO:0000256" key="13">
    <source>
        <dbReference type="ARBA" id="ARBA00022989"/>
    </source>
</evidence>
<proteinExistence type="inferred from homology"/>
<evidence type="ECO:0000256" key="18">
    <source>
        <dbReference type="RuleBase" id="RU000457"/>
    </source>
</evidence>
<evidence type="ECO:0000256" key="7">
    <source>
        <dbReference type="ARBA" id="ARBA00022692"/>
    </source>
</evidence>
<dbReference type="CDD" id="cd13912">
    <property type="entry name" value="CcO_II_C"/>
    <property type="match status" value="1"/>
</dbReference>
<keyword evidence="7 18" id="KW-0812">Transmembrane</keyword>
<reference evidence="22" key="1">
    <citation type="submission" date="2022-05" db="EMBL/GenBank/DDBJ databases">
        <authorList>
            <person name="Nie Y."/>
        </authorList>
    </citation>
    <scope>NUCLEOTIDE SEQUENCE</scope>
</reference>
<dbReference type="GO" id="GO:0004129">
    <property type="term" value="F:cytochrome-c oxidase activity"/>
    <property type="evidence" value="ECO:0007669"/>
    <property type="project" value="UniProtKB-EC"/>
</dbReference>
<accession>A0A9E9EPQ8</accession>
<evidence type="ECO:0000256" key="16">
    <source>
        <dbReference type="ARBA" id="ARBA00023136"/>
    </source>
</evidence>
<comment type="subcellular location">
    <subcellularLocation>
        <location evidence="1 18">Mitochondrion inner membrane</location>
        <topology evidence="1 18">Multi-pass membrane protein</topology>
    </subcellularLocation>
</comment>
<evidence type="ECO:0000256" key="11">
    <source>
        <dbReference type="ARBA" id="ARBA00022967"/>
    </source>
</evidence>
<protein>
    <recommendedName>
        <fullName evidence="4 18">Cytochrome c oxidase subunit 2</fullName>
    </recommendedName>
</protein>
<evidence type="ECO:0000256" key="10">
    <source>
        <dbReference type="ARBA" id="ARBA00022842"/>
    </source>
</evidence>
<dbReference type="GO" id="GO:0005507">
    <property type="term" value="F:copper ion binding"/>
    <property type="evidence" value="ECO:0007669"/>
    <property type="project" value="InterPro"/>
</dbReference>
<comment type="function">
    <text evidence="18">Component of the cytochrome c oxidase, the last enzyme in the mitochondrial electron transport chain which drives oxidative phosphorylation. The respiratory chain contains 3 multisubunit complexes succinate dehydrogenase (complex II, CII), ubiquinol-cytochrome c oxidoreductase (cytochrome b-c1 complex, complex III, CIII) and cytochrome c oxidase (complex IV, CIV), that cooperate to transfer electrons derived from NADH and succinate to molecular oxygen, creating an electrochemical gradient over the inner membrane that drives transmembrane transport and the ATP synthase. Cytochrome c oxidase is the component of the respiratory chain that catalyzes the reduction of oxygen to water. Electrons originating from reduced cytochrome c in the intermembrane space (IMS) are transferred via the dinuclear copper A center (CU(A)) of subunit 2 and heme A of subunit 1 to the active site in subunit 1, a binuclear center (BNC) formed by heme A3 and copper B (CU(B)). The BNC reduces molecular oxygen to 2 water molecules using 4 electrons from cytochrome c in the IMS and 4 protons from the mitochondrial matrix.</text>
</comment>
<dbReference type="InterPro" id="IPR011759">
    <property type="entry name" value="Cyt_c_oxidase_su2_TM_dom"/>
</dbReference>
<keyword evidence="8 18" id="KW-0479">Metal-binding</keyword>
<dbReference type="InterPro" id="IPR036257">
    <property type="entry name" value="Cyt_c_oxidase_su2_TM_sf"/>
</dbReference>
<dbReference type="Pfam" id="PF00116">
    <property type="entry name" value="COX2"/>
    <property type="match status" value="1"/>
</dbReference>
<keyword evidence="9 18" id="KW-0999">Mitochondrion inner membrane</keyword>
<dbReference type="Pfam" id="PF02790">
    <property type="entry name" value="COX2_TM"/>
    <property type="match status" value="1"/>
</dbReference>
<evidence type="ECO:0000256" key="15">
    <source>
        <dbReference type="ARBA" id="ARBA00023128"/>
    </source>
</evidence>
<evidence type="ECO:0000313" key="22">
    <source>
        <dbReference type="EMBL" id="WAO28623.1"/>
    </source>
</evidence>
<sequence>MAITFNVGSHCPNFMLMHNLSLVDSFSPVMNHISSFHDHAMMIVIFIMSLVSHSFISIIFTGQFTRSMKSSEVLETFWTIIPCVILTTLAAPSLTTLYMLDEIIDPFVTLKVIGHQWYWSYEFEDLNLNQYNSYMTPTSELKVGDFRLLEVDKSVKIPVNCESRVIISSTDVVHSWTVPSMGVKIDAIPGRLNQTSLLPSRVGKVYGQCSEMCGAMHSFMPISLEVTHLDDFIEFMNKLS</sequence>
<evidence type="ECO:0000256" key="6">
    <source>
        <dbReference type="ARBA" id="ARBA00022660"/>
    </source>
</evidence>
<evidence type="ECO:0000256" key="12">
    <source>
        <dbReference type="ARBA" id="ARBA00022982"/>
    </source>
</evidence>